<keyword evidence="1" id="KW-0614">Plasmid</keyword>
<dbReference type="AlphaFoldDB" id="A0A8U0A860"/>
<geneLocation type="plasmid" evidence="1 2">
    <name>unnamed3</name>
</geneLocation>
<proteinExistence type="predicted"/>
<gene>
    <name evidence="1" type="ORF">MW046_18335</name>
</gene>
<dbReference type="GeneID" id="71930048"/>
<dbReference type="EMBL" id="CP096022">
    <property type="protein sequence ID" value="UPM45016.1"/>
    <property type="molecule type" value="Genomic_DNA"/>
</dbReference>
<accession>A0A8U0A860</accession>
<sequence>MVSELTIGAILALLAWLGLQAAVFHGKYVVDKIAAGEYAKGPFSRSEDG</sequence>
<dbReference type="KEGG" id="haad:MW046_18335"/>
<protein>
    <submittedName>
        <fullName evidence="1">Uncharacterized protein</fullName>
    </submittedName>
</protein>
<reference evidence="1" key="1">
    <citation type="submission" date="2022-04" db="EMBL/GenBank/DDBJ databases">
        <title>Halocatena sp. nov., isolated from a salt lake.</title>
        <authorList>
            <person name="Cui H.-L."/>
        </authorList>
    </citation>
    <scope>NUCLEOTIDE SEQUENCE</scope>
    <source>
        <strain evidence="1">AD-1</strain>
        <plasmid evidence="1">unnamed3</plasmid>
    </source>
</reference>
<dbReference type="Proteomes" id="UP000831768">
    <property type="component" value="Plasmid unnamed3"/>
</dbReference>
<keyword evidence="2" id="KW-1185">Reference proteome</keyword>
<evidence type="ECO:0000313" key="1">
    <source>
        <dbReference type="EMBL" id="UPM45016.1"/>
    </source>
</evidence>
<organism evidence="1 2">
    <name type="scientific">Halocatena salina</name>
    <dbReference type="NCBI Taxonomy" id="2934340"/>
    <lineage>
        <taxon>Archaea</taxon>
        <taxon>Methanobacteriati</taxon>
        <taxon>Methanobacteriota</taxon>
        <taxon>Stenosarchaea group</taxon>
        <taxon>Halobacteria</taxon>
        <taxon>Halobacteriales</taxon>
        <taxon>Natronomonadaceae</taxon>
        <taxon>Halocatena</taxon>
    </lineage>
</organism>
<name>A0A8U0A860_9EURY</name>
<dbReference type="RefSeq" id="WP_247995670.1">
    <property type="nucleotide sequence ID" value="NZ_CP096022.1"/>
</dbReference>
<evidence type="ECO:0000313" key="2">
    <source>
        <dbReference type="Proteomes" id="UP000831768"/>
    </source>
</evidence>